<accession>A0ABV4CY52</accession>
<protein>
    <submittedName>
        <fullName evidence="6">Response regulator transcription factor</fullName>
    </submittedName>
</protein>
<evidence type="ECO:0000313" key="6">
    <source>
        <dbReference type="EMBL" id="MEY8245731.1"/>
    </source>
</evidence>
<reference evidence="6 7" key="1">
    <citation type="submission" date="2024-03" db="EMBL/GenBank/DDBJ databases">
        <title>Mouse gut bacterial collection (mGBC) of GemPharmatech.</title>
        <authorList>
            <person name="He Y."/>
            <person name="Dong L."/>
            <person name="Wu D."/>
            <person name="Gao X."/>
            <person name="Lin Z."/>
        </authorList>
    </citation>
    <scope>NUCLEOTIDE SEQUENCE [LARGE SCALE GENOMIC DNA]</scope>
    <source>
        <strain evidence="6 7">54-13</strain>
    </source>
</reference>
<keyword evidence="7" id="KW-1185">Reference proteome</keyword>
<proteinExistence type="predicted"/>
<feature type="modified residue" description="4-aspartylphosphate" evidence="4">
    <location>
        <position position="82"/>
    </location>
</feature>
<dbReference type="PANTHER" id="PTHR48111:SF40">
    <property type="entry name" value="PHOSPHATE REGULON TRANSCRIPTIONAL REGULATORY PROTEIN PHOB"/>
    <property type="match status" value="1"/>
</dbReference>
<dbReference type="InterPro" id="IPR001789">
    <property type="entry name" value="Sig_transdc_resp-reg_receiver"/>
</dbReference>
<keyword evidence="2" id="KW-0902">Two-component regulatory system</keyword>
<dbReference type="SMART" id="SM00448">
    <property type="entry name" value="REC"/>
    <property type="match status" value="1"/>
</dbReference>
<keyword evidence="3" id="KW-0238">DNA-binding</keyword>
<evidence type="ECO:0000259" key="5">
    <source>
        <dbReference type="PROSITE" id="PS50110"/>
    </source>
</evidence>
<dbReference type="Pfam" id="PF00072">
    <property type="entry name" value="Response_reg"/>
    <property type="match status" value="1"/>
</dbReference>
<dbReference type="PANTHER" id="PTHR48111">
    <property type="entry name" value="REGULATOR OF RPOS"/>
    <property type="match status" value="1"/>
</dbReference>
<keyword evidence="1 4" id="KW-0597">Phosphoprotein</keyword>
<feature type="domain" description="Response regulatory" evidence="5">
    <location>
        <begin position="34"/>
        <end position="149"/>
    </location>
</feature>
<dbReference type="EMBL" id="JBCLPP010000022">
    <property type="protein sequence ID" value="MEY8245731.1"/>
    <property type="molecule type" value="Genomic_DNA"/>
</dbReference>
<dbReference type="InterPro" id="IPR039420">
    <property type="entry name" value="WalR-like"/>
</dbReference>
<organism evidence="6 7">
    <name type="scientific">Heminiphilus faecis</name>
    <dbReference type="NCBI Taxonomy" id="2601703"/>
    <lineage>
        <taxon>Bacteria</taxon>
        <taxon>Pseudomonadati</taxon>
        <taxon>Bacteroidota</taxon>
        <taxon>Bacteroidia</taxon>
        <taxon>Bacteroidales</taxon>
        <taxon>Muribaculaceae</taxon>
        <taxon>Heminiphilus</taxon>
    </lineage>
</organism>
<evidence type="ECO:0000256" key="2">
    <source>
        <dbReference type="ARBA" id="ARBA00023012"/>
    </source>
</evidence>
<evidence type="ECO:0000256" key="4">
    <source>
        <dbReference type="PROSITE-ProRule" id="PRU00169"/>
    </source>
</evidence>
<evidence type="ECO:0000313" key="7">
    <source>
        <dbReference type="Proteomes" id="UP001565200"/>
    </source>
</evidence>
<dbReference type="Gene3D" id="3.40.50.2300">
    <property type="match status" value="1"/>
</dbReference>
<dbReference type="RefSeq" id="WP_121698071.1">
    <property type="nucleotide sequence ID" value="NZ_JBCLPP010000022.1"/>
</dbReference>
<evidence type="ECO:0000256" key="3">
    <source>
        <dbReference type="ARBA" id="ARBA00023125"/>
    </source>
</evidence>
<sequence length="154" mass="17424">MTAQGPHVDSFMKKMPKTISHSRKTEVLQDTPKRIFIADEDPLICELIRYNLEADGFIVSVFNNADDALDADFTLYDLFLIDITMDGLSGIKVAQYLKQNKATSRTPLIFCASLSDESEVIDGLDNGADDYILKPFSMKELRSRINTLLHRNVY</sequence>
<evidence type="ECO:0000256" key="1">
    <source>
        <dbReference type="ARBA" id="ARBA00022553"/>
    </source>
</evidence>
<name>A0ABV4CY52_9BACT</name>
<dbReference type="PROSITE" id="PS50110">
    <property type="entry name" value="RESPONSE_REGULATORY"/>
    <property type="match status" value="1"/>
</dbReference>
<dbReference type="SUPFAM" id="SSF52172">
    <property type="entry name" value="CheY-like"/>
    <property type="match status" value="1"/>
</dbReference>
<comment type="caution">
    <text evidence="6">The sequence shown here is derived from an EMBL/GenBank/DDBJ whole genome shotgun (WGS) entry which is preliminary data.</text>
</comment>
<dbReference type="InterPro" id="IPR011006">
    <property type="entry name" value="CheY-like_superfamily"/>
</dbReference>
<dbReference type="Proteomes" id="UP001565200">
    <property type="component" value="Unassembled WGS sequence"/>
</dbReference>
<gene>
    <name evidence="6" type="ORF">AAK873_08920</name>
</gene>